<comment type="caution">
    <text evidence="4">The sequence shown here is derived from an EMBL/GenBank/DDBJ whole genome shotgun (WGS) entry which is preliminary data.</text>
</comment>
<dbReference type="NCBIfam" id="NF008868">
    <property type="entry name" value="PRK11903.1"/>
    <property type="match status" value="1"/>
</dbReference>
<dbReference type="SUPFAM" id="SSF54637">
    <property type="entry name" value="Thioesterase/thiol ester dehydrase-isomerase"/>
    <property type="match status" value="1"/>
</dbReference>
<dbReference type="InterPro" id="IPR016163">
    <property type="entry name" value="Ald_DH_C"/>
</dbReference>
<dbReference type="OrthoDB" id="9759612at2"/>
<evidence type="ECO:0000313" key="5">
    <source>
        <dbReference type="Proteomes" id="UP000317839"/>
    </source>
</evidence>
<dbReference type="Gene3D" id="3.40.309.10">
    <property type="entry name" value="Aldehyde Dehydrogenase, Chain A, domain 2"/>
    <property type="match status" value="1"/>
</dbReference>
<dbReference type="AlphaFoldDB" id="A0A545T2S5"/>
<evidence type="ECO:0000256" key="1">
    <source>
        <dbReference type="ARBA" id="ARBA00023002"/>
    </source>
</evidence>
<accession>A0A545T2S5</accession>
<gene>
    <name evidence="4" type="primary">paaZ</name>
    <name evidence="4" type="ORF">FLL45_20410</name>
</gene>
<dbReference type="Pfam" id="PF01575">
    <property type="entry name" value="MaoC_dehydratas"/>
    <property type="match status" value="1"/>
</dbReference>
<dbReference type="SUPFAM" id="SSF53720">
    <property type="entry name" value="ALDH-like"/>
    <property type="match status" value="1"/>
</dbReference>
<dbReference type="InterPro" id="IPR011966">
    <property type="entry name" value="PaaN-DH"/>
</dbReference>
<organism evidence="4 5">
    <name type="scientific">Aliikangiella marina</name>
    <dbReference type="NCBI Taxonomy" id="1712262"/>
    <lineage>
        <taxon>Bacteria</taxon>
        <taxon>Pseudomonadati</taxon>
        <taxon>Pseudomonadota</taxon>
        <taxon>Gammaproteobacteria</taxon>
        <taxon>Oceanospirillales</taxon>
        <taxon>Pleioneaceae</taxon>
        <taxon>Aliikangiella</taxon>
    </lineage>
</organism>
<dbReference type="PANTHER" id="PTHR43111">
    <property type="entry name" value="ALDEHYDE DEHYDROGENASE B-RELATED"/>
    <property type="match status" value="1"/>
</dbReference>
<dbReference type="GO" id="GO:0016620">
    <property type="term" value="F:oxidoreductase activity, acting on the aldehyde or oxo group of donors, NAD or NADP as acceptor"/>
    <property type="evidence" value="ECO:0007669"/>
    <property type="project" value="InterPro"/>
</dbReference>
<dbReference type="CDD" id="cd07128">
    <property type="entry name" value="ALDH_MaoC-N"/>
    <property type="match status" value="1"/>
</dbReference>
<dbReference type="RefSeq" id="WP_142943915.1">
    <property type="nucleotide sequence ID" value="NZ_VIKR01000006.1"/>
</dbReference>
<dbReference type="Proteomes" id="UP000317839">
    <property type="component" value="Unassembled WGS sequence"/>
</dbReference>
<name>A0A545T2S5_9GAMM</name>
<dbReference type="EMBL" id="VIKR01000006">
    <property type="protein sequence ID" value="TQV71516.1"/>
    <property type="molecule type" value="Genomic_DNA"/>
</dbReference>
<dbReference type="InterPro" id="IPR015590">
    <property type="entry name" value="Aldehyde_DH_dom"/>
</dbReference>
<dbReference type="InterPro" id="IPR016161">
    <property type="entry name" value="Ald_DH/histidinol_DH"/>
</dbReference>
<evidence type="ECO:0000313" key="4">
    <source>
        <dbReference type="EMBL" id="TQV71516.1"/>
    </source>
</evidence>
<feature type="domain" description="MaoC-like" evidence="3">
    <location>
        <begin position="539"/>
        <end position="643"/>
    </location>
</feature>
<dbReference type="InterPro" id="IPR016162">
    <property type="entry name" value="Ald_DH_N"/>
</dbReference>
<protein>
    <submittedName>
        <fullName evidence="4">Phenylacetic acid degradation bifunctional protein PaaZ</fullName>
    </submittedName>
</protein>
<dbReference type="Gene3D" id="3.40.605.10">
    <property type="entry name" value="Aldehyde Dehydrogenase, Chain A, domain 1"/>
    <property type="match status" value="1"/>
</dbReference>
<evidence type="ECO:0000259" key="2">
    <source>
        <dbReference type="Pfam" id="PF00171"/>
    </source>
</evidence>
<proteinExistence type="predicted"/>
<sequence>MKIQSYVNGEWCSGDGRTDTLVNSVNDEVIGEVVSLTSGFDQILAHGRKAGGSALRKMTTHERAEKIKFLAKYLLDRKDDFYRVSYMTGATKADSWVDIEGGIGTMFSYSGIARRELNNDTFVVEGNVEPLSAGGTFVGQHILTAKEGVSLHINAFNFPVWGMLEKITPSLIAGVPVIVKPGTVTCYLTEIVVKAMIESQIFPEGSIQLICGSVGDILDHLNEQDVVTFTGSASTGRRLKAHPNIIEKSIPFTMEADSLNCCILAPDVTVDSPEFDLYIKEVAREMTTKAGQKCTAIRRAIVPNNLIDPVSEALMKRLQSTSLGDPQAEGVRMGALVGKSQREDVIAAVEQLGQSSEIILNGMQGFVPIGVESGKGAFMAPTLLHCKDPLNITTPHDVEAFGPVSTLMGYDGIDQAIELAKMGKGSLAGSVFTASRDNARDIILGTASHHGRMLVIDSTCAKESTGHGSPLAPLIHGGPGRAGGGEELGGARAIKHYMQRSAIQGSPMSLMAVTNQYVKGAELKEDRVHPFRKYFEELEIGESLLTHRRTVTEADIVNFGCLSGDHFYAHFDEIAAKDSFFEKRVAHGYFVISAAAGLFVDPGLGPVIANYGIDNLRFVEPVGIGDTIQVRLTCKRKVKKSKKPDDKYHTGVVIWDVEVKNQNDEAVAIYDILTLVERQSDD</sequence>
<dbReference type="CDD" id="cd03452">
    <property type="entry name" value="MaoC_C"/>
    <property type="match status" value="1"/>
</dbReference>
<dbReference type="Pfam" id="PF00171">
    <property type="entry name" value="Aldedh"/>
    <property type="match status" value="1"/>
</dbReference>
<dbReference type="InterPro" id="IPR029069">
    <property type="entry name" value="HotDog_dom_sf"/>
</dbReference>
<dbReference type="PANTHER" id="PTHR43111:SF1">
    <property type="entry name" value="ALDEHYDE DEHYDROGENASE B-RELATED"/>
    <property type="match status" value="1"/>
</dbReference>
<feature type="domain" description="Aldehyde dehydrogenase" evidence="2">
    <location>
        <begin position="11"/>
        <end position="499"/>
    </location>
</feature>
<dbReference type="Gene3D" id="3.10.129.10">
    <property type="entry name" value="Hotdog Thioesterase"/>
    <property type="match status" value="1"/>
</dbReference>
<keyword evidence="5" id="KW-1185">Reference proteome</keyword>
<reference evidence="4 5" key="1">
    <citation type="submission" date="2019-06" db="EMBL/GenBank/DDBJ databases">
        <title>Draft genome of Aliikangiella marina GYP-15.</title>
        <authorList>
            <person name="Wang G."/>
        </authorList>
    </citation>
    <scope>NUCLEOTIDE SEQUENCE [LARGE SCALE GENOMIC DNA]</scope>
    <source>
        <strain evidence="4 5">GYP-15</strain>
    </source>
</reference>
<dbReference type="InterPro" id="IPR002539">
    <property type="entry name" value="MaoC-like_dom"/>
</dbReference>
<dbReference type="NCBIfam" id="TIGR02278">
    <property type="entry name" value="PaaN-DH"/>
    <property type="match status" value="1"/>
</dbReference>
<keyword evidence="1" id="KW-0560">Oxidoreductase</keyword>
<evidence type="ECO:0000259" key="3">
    <source>
        <dbReference type="Pfam" id="PF01575"/>
    </source>
</evidence>